<dbReference type="NCBIfam" id="TIGR01930">
    <property type="entry name" value="AcCoA-C-Actrans"/>
    <property type="match status" value="1"/>
</dbReference>
<dbReference type="RefSeq" id="WP_349926666.1">
    <property type="nucleotide sequence ID" value="NZ_CP157981.1"/>
</dbReference>
<dbReference type="PANTHER" id="PTHR42689:SF1">
    <property type="entry name" value="ACETYL-COA ACYLTRANSFERASE FADA2 (3-KETOACYL-COA THIOLASE) (BETA-KETOTHIOLASE)-RELATED"/>
    <property type="match status" value="1"/>
</dbReference>
<dbReference type="InterPro" id="IPR050521">
    <property type="entry name" value="3-ketoacyl-CoA_Thiolase"/>
</dbReference>
<evidence type="ECO:0000313" key="8">
    <source>
        <dbReference type="EMBL" id="XBU14474.1"/>
    </source>
</evidence>
<name>A0AAU7STZ9_9GAMM</name>
<dbReference type="AlphaFoldDB" id="A0AAU7STZ9"/>
<dbReference type="SUPFAM" id="SSF53901">
    <property type="entry name" value="Thiolase-like"/>
    <property type="match status" value="2"/>
</dbReference>
<feature type="compositionally biased region" description="Polar residues" evidence="5">
    <location>
        <begin position="1"/>
        <end position="33"/>
    </location>
</feature>
<keyword evidence="2 4" id="KW-0808">Transferase</keyword>
<evidence type="ECO:0000256" key="4">
    <source>
        <dbReference type="RuleBase" id="RU003557"/>
    </source>
</evidence>
<dbReference type="Gene3D" id="3.40.47.10">
    <property type="match status" value="1"/>
</dbReference>
<feature type="region of interest" description="Disordered" evidence="5">
    <location>
        <begin position="1"/>
        <end position="81"/>
    </location>
</feature>
<protein>
    <submittedName>
        <fullName evidence="8">Acetyl-CoA C-acetyltransferase</fullName>
        <ecNumber evidence="8">2.3.1.9</ecNumber>
    </submittedName>
</protein>
<dbReference type="Pfam" id="PF00108">
    <property type="entry name" value="Thiolase_N"/>
    <property type="match status" value="1"/>
</dbReference>
<evidence type="ECO:0000256" key="2">
    <source>
        <dbReference type="ARBA" id="ARBA00022679"/>
    </source>
</evidence>
<proteinExistence type="inferred from homology"/>
<dbReference type="InterPro" id="IPR020617">
    <property type="entry name" value="Thiolase_C"/>
</dbReference>
<feature type="domain" description="Thiolase C-terminal" evidence="7">
    <location>
        <begin position="381"/>
        <end position="505"/>
    </location>
</feature>
<dbReference type="InterPro" id="IPR016039">
    <property type="entry name" value="Thiolase-like"/>
</dbReference>
<dbReference type="EMBL" id="CP157981">
    <property type="protein sequence ID" value="XBU14474.1"/>
    <property type="molecule type" value="Genomic_DNA"/>
</dbReference>
<dbReference type="NCBIfam" id="NF006740">
    <property type="entry name" value="PRK09268.1"/>
    <property type="match status" value="1"/>
</dbReference>
<dbReference type="Pfam" id="PF02803">
    <property type="entry name" value="Thiolase_C"/>
    <property type="match status" value="1"/>
</dbReference>
<dbReference type="GO" id="GO:0005829">
    <property type="term" value="C:cytosol"/>
    <property type="evidence" value="ECO:0007669"/>
    <property type="project" value="TreeGrafter"/>
</dbReference>
<reference evidence="8" key="1">
    <citation type="submission" date="2024-06" db="EMBL/GenBank/DDBJ databases">
        <authorList>
            <person name="Song Z."/>
        </authorList>
    </citation>
    <scope>NUCLEOTIDE SEQUENCE</scope>
    <source>
        <strain evidence="8">A1-4-2</strain>
    </source>
</reference>
<comment type="similarity">
    <text evidence="1 4">Belongs to the thiolase-like superfamily. Thiolase family.</text>
</comment>
<sequence>MSKTTQENPAVDNSATETVSKPSKSTARTTKTSGPAATPADATPKTPRTRSTSARSKTTASTKITPESTPQTSVQQDNTMSQNTVRRVAIIGGNRIPFARSNGAYFTASNSDMFTAALNGLIERFNLQGQRLGEVVAGAVLKHSRDFNMTRECVLNTELAPETPAYDIQQACGTGLQAAFQIANKIALGQIEVGIAGGVDTTSDAPISFGDGLRKALLELNIAKTAKDRLKALTKINIKDLMDAPKNGEPRTGLSMGDHQAITALEWGISREAQDELAASSHQKMAAAYEEGFFDDLITPFLGLERDNNLRADSSVEKLAKLKPAFGKGDARTMTAGNSTPLTDGASCVLLASEEWAKANGHEILAYLTFQETAAVDFVEKKEGLLMAPAYAVPRMLERAGLTLQDFDYYEIHEAFASQVLSTLKAWEDPKFCKERLGLDAPLGSIDRSKLNVKGSSLAAGHPFAATGGRLIATAAKLINQKGSGRVLVSICAAGGQGVTAIIEK</sequence>
<evidence type="ECO:0000259" key="7">
    <source>
        <dbReference type="Pfam" id="PF02803"/>
    </source>
</evidence>
<dbReference type="InterPro" id="IPR002155">
    <property type="entry name" value="Thiolase"/>
</dbReference>
<accession>A0AAU7STZ9</accession>
<evidence type="ECO:0000256" key="1">
    <source>
        <dbReference type="ARBA" id="ARBA00010982"/>
    </source>
</evidence>
<feature type="compositionally biased region" description="Polar residues" evidence="5">
    <location>
        <begin position="64"/>
        <end position="81"/>
    </location>
</feature>
<dbReference type="GO" id="GO:0003985">
    <property type="term" value="F:acetyl-CoA C-acetyltransferase activity"/>
    <property type="evidence" value="ECO:0007669"/>
    <property type="project" value="UniProtKB-EC"/>
</dbReference>
<dbReference type="InterPro" id="IPR020616">
    <property type="entry name" value="Thiolase_N"/>
</dbReference>
<evidence type="ECO:0000259" key="6">
    <source>
        <dbReference type="Pfam" id="PF00108"/>
    </source>
</evidence>
<dbReference type="PANTHER" id="PTHR42689">
    <property type="entry name" value="ACETYL-COA ACYLTRANSFERASE FADA2 (3-KETOACYL-COA THIOLASE) (BETA-KETOTHIOLASE)-RELATED"/>
    <property type="match status" value="1"/>
</dbReference>
<organism evidence="8">
    <name type="scientific">Acinetobacter sp. A1-4-2</name>
    <dbReference type="NCBI Taxonomy" id="3156489"/>
    <lineage>
        <taxon>Bacteria</taxon>
        <taxon>Pseudomonadati</taxon>
        <taxon>Pseudomonadota</taxon>
        <taxon>Gammaproteobacteria</taxon>
        <taxon>Moraxellales</taxon>
        <taxon>Moraxellaceae</taxon>
        <taxon>Acinetobacter</taxon>
    </lineage>
</organism>
<feature type="compositionally biased region" description="Low complexity" evidence="5">
    <location>
        <begin position="35"/>
        <end position="63"/>
    </location>
</feature>
<evidence type="ECO:0000256" key="5">
    <source>
        <dbReference type="SAM" id="MobiDB-lite"/>
    </source>
</evidence>
<gene>
    <name evidence="8" type="ORF">ABJ384_08195</name>
</gene>
<evidence type="ECO:0000256" key="3">
    <source>
        <dbReference type="ARBA" id="ARBA00023315"/>
    </source>
</evidence>
<feature type="domain" description="Thiolase N-terminal" evidence="6">
    <location>
        <begin position="88"/>
        <end position="355"/>
    </location>
</feature>
<keyword evidence="3 4" id="KW-0012">Acyltransferase</keyword>
<dbReference type="EC" id="2.3.1.9" evidence="8"/>
<dbReference type="CDD" id="cd00751">
    <property type="entry name" value="thiolase"/>
    <property type="match status" value="1"/>
</dbReference>